<dbReference type="FunFam" id="3.20.19.10:FF:000002">
    <property type="entry name" value="Aconitate hydratase, mitochondrial"/>
    <property type="match status" value="1"/>
</dbReference>
<dbReference type="Gene3D" id="3.30.499.10">
    <property type="entry name" value="Aconitase, domain 3"/>
    <property type="match status" value="2"/>
</dbReference>
<keyword evidence="6 13" id="KW-0479">Metal-binding</keyword>
<keyword evidence="5" id="KW-0816">Tricarboxylic acid cycle</keyword>
<evidence type="ECO:0000256" key="8">
    <source>
        <dbReference type="ARBA" id="ARBA00023004"/>
    </source>
</evidence>
<dbReference type="PROSITE" id="PS00450">
    <property type="entry name" value="ACONITASE_1"/>
    <property type="match status" value="1"/>
</dbReference>
<keyword evidence="11 13" id="KW-0456">Lyase</keyword>
<accession>A0AAD6T6H0</accession>
<evidence type="ECO:0000256" key="5">
    <source>
        <dbReference type="ARBA" id="ARBA00022532"/>
    </source>
</evidence>
<dbReference type="PANTHER" id="PTHR43160">
    <property type="entry name" value="ACONITATE HYDRATASE B"/>
    <property type="match status" value="1"/>
</dbReference>
<dbReference type="InterPro" id="IPR015928">
    <property type="entry name" value="Aconitase/3IPM_dehydase_swvl"/>
</dbReference>
<dbReference type="NCBIfam" id="TIGR01340">
    <property type="entry name" value="aconitase_mito"/>
    <property type="match status" value="1"/>
</dbReference>
<dbReference type="InterPro" id="IPR000573">
    <property type="entry name" value="AconitaseA/IPMdHydase_ssu_swvl"/>
</dbReference>
<evidence type="ECO:0000256" key="2">
    <source>
        <dbReference type="ARBA" id="ARBA00004717"/>
    </source>
</evidence>
<proteinExistence type="inferred from homology"/>
<keyword evidence="10 13" id="KW-0496">Mitochondrion</keyword>
<dbReference type="FunFam" id="3.30.499.10:FF:000003">
    <property type="entry name" value="Aconitate hydratase, mitochondrial"/>
    <property type="match status" value="1"/>
</dbReference>
<dbReference type="EMBL" id="JARJCM010000020">
    <property type="protein sequence ID" value="KAJ7040711.1"/>
    <property type="molecule type" value="Genomic_DNA"/>
</dbReference>
<dbReference type="SUPFAM" id="SSF53732">
    <property type="entry name" value="Aconitase iron-sulfur domain"/>
    <property type="match status" value="1"/>
</dbReference>
<keyword evidence="7 13" id="KW-0809">Transit peptide</keyword>
<dbReference type="InterPro" id="IPR036008">
    <property type="entry name" value="Aconitase_4Fe-4S_dom"/>
</dbReference>
<comment type="cofactor">
    <cofactor evidence="13">
        <name>[4Fe-4S] cluster</name>
        <dbReference type="ChEBI" id="CHEBI:49883"/>
    </cofactor>
    <text evidence="13">Binds 1 [4Fe-4S] cluster per subunit.</text>
</comment>
<dbReference type="Proteomes" id="UP001218188">
    <property type="component" value="Unassembled WGS sequence"/>
</dbReference>
<comment type="catalytic activity">
    <reaction evidence="12">
        <text>citrate = D-threo-isocitrate</text>
        <dbReference type="Rhea" id="RHEA:10336"/>
        <dbReference type="ChEBI" id="CHEBI:15562"/>
        <dbReference type="ChEBI" id="CHEBI:16947"/>
        <dbReference type="EC" id="4.2.1.3"/>
    </reaction>
</comment>
<dbReference type="GO" id="GO:0006099">
    <property type="term" value="P:tricarboxylic acid cycle"/>
    <property type="evidence" value="ECO:0007669"/>
    <property type="project" value="UniProtKB-KW"/>
</dbReference>
<dbReference type="CDD" id="cd01584">
    <property type="entry name" value="AcnA_Mitochondrial"/>
    <property type="match status" value="1"/>
</dbReference>
<dbReference type="Pfam" id="PF00330">
    <property type="entry name" value="Aconitase"/>
    <property type="match status" value="1"/>
</dbReference>
<sequence>MATAAPRIGDTKVPMSLLEKGAYINYQRIEDNLVIVRERLRRPLTLSEKILYGHLDDAQGQDIERGRVACQDATAQMALLQFMSAGMPTAAVPTTVHCDHLIEAQVGGVKDLARAISINKEVYDFLATATAKYGLGFWKPGSGIIHQIILENYAFPGGLMIGTDSHTPNAGGLGMIACGVGGADAVDVMADIPWELKCPKVIGVNLTGKISGWTTPKDVILKVAGILTVKGGTGAIVEYKGPGVESISCTGMATICNMGAEIGATTSMFPFNSRMRPDIAKYATQFAHNLKADENAEYDQVIDINLSELEPHINGPFTPDLATPISLFASEVKKNGWPDELKVALIGSCTNSSYEDMSRSASIAKEAASRGIELKSKFTITPGSEQVRATIERDGQIGVFEEVGGVVLANACGPCIGQWDRKDVEKGVANSIITSYNRNFTGRNDANPATHAFVASPDIVTAMAFSGSLSFNPLTDSLTGSDGKPFKFSDPTGNELPPRGYDPGEDTFQPPPSDRASVQVAVDPKSDRLQLLKPFQPWSGEPKDLPILIKVKGKCTTDHISAGGPWLKYRGHLENISQNCLIGAINSENGEANNVKNQLTGEWGGVPKVAAQYREKGVKWVVIGDSNYGEGSSREHAALEPRFLGGLAIIVRSFARIHETNLKKQGMLALTFVDPADYDKVQPSDRVDIEGVDSFAPGKNLTLVAKHEDGSKDEIALAHSFNEGQIAWFKAGSALNLMAAKAKGQ</sequence>
<comment type="pathway">
    <text evidence="2">Carbohydrate metabolism; tricarboxylic acid cycle; isocitrate from oxaloacetate: step 2/2.</text>
</comment>
<evidence type="ECO:0000256" key="7">
    <source>
        <dbReference type="ARBA" id="ARBA00022946"/>
    </source>
</evidence>
<reference evidence="17" key="1">
    <citation type="submission" date="2023-03" db="EMBL/GenBank/DDBJ databases">
        <title>Massive genome expansion in bonnet fungi (Mycena s.s.) driven by repeated elements and novel gene families across ecological guilds.</title>
        <authorList>
            <consortium name="Lawrence Berkeley National Laboratory"/>
            <person name="Harder C.B."/>
            <person name="Miyauchi S."/>
            <person name="Viragh M."/>
            <person name="Kuo A."/>
            <person name="Thoen E."/>
            <person name="Andreopoulos B."/>
            <person name="Lu D."/>
            <person name="Skrede I."/>
            <person name="Drula E."/>
            <person name="Henrissat B."/>
            <person name="Morin E."/>
            <person name="Kohler A."/>
            <person name="Barry K."/>
            <person name="LaButti K."/>
            <person name="Morin E."/>
            <person name="Salamov A."/>
            <person name="Lipzen A."/>
            <person name="Mereny Z."/>
            <person name="Hegedus B."/>
            <person name="Baldrian P."/>
            <person name="Stursova M."/>
            <person name="Weitz H."/>
            <person name="Taylor A."/>
            <person name="Grigoriev I.V."/>
            <person name="Nagy L.G."/>
            <person name="Martin F."/>
            <person name="Kauserud H."/>
        </authorList>
    </citation>
    <scope>NUCLEOTIDE SEQUENCE</scope>
    <source>
        <strain evidence="17">CBHHK200</strain>
    </source>
</reference>
<dbReference type="PRINTS" id="PR00415">
    <property type="entry name" value="ACONITASE"/>
</dbReference>
<protein>
    <recommendedName>
        <fullName evidence="4 13">Aconitate hydratase, mitochondrial</fullName>
        <shortName evidence="13">Aconitase</shortName>
        <ecNumber evidence="13">4.2.1.-</ecNumber>
    </recommendedName>
</protein>
<dbReference type="EC" id="4.2.1.-" evidence="13"/>
<dbReference type="PROSITE" id="PS01244">
    <property type="entry name" value="ACONITASE_2"/>
    <property type="match status" value="1"/>
</dbReference>
<dbReference type="InterPro" id="IPR018136">
    <property type="entry name" value="Aconitase_4Fe-4S_BS"/>
</dbReference>
<name>A0AAD6T6H0_9AGAR</name>
<dbReference type="NCBIfam" id="NF005558">
    <property type="entry name" value="PRK07229.1"/>
    <property type="match status" value="1"/>
</dbReference>
<comment type="subcellular location">
    <subcellularLocation>
        <location evidence="1 13">Mitochondrion</location>
    </subcellularLocation>
</comment>
<dbReference type="InterPro" id="IPR015932">
    <property type="entry name" value="Aconitase_dom2"/>
</dbReference>
<evidence type="ECO:0000313" key="18">
    <source>
        <dbReference type="Proteomes" id="UP001218188"/>
    </source>
</evidence>
<evidence type="ECO:0000256" key="13">
    <source>
        <dbReference type="RuleBase" id="RU362107"/>
    </source>
</evidence>
<evidence type="ECO:0000259" key="16">
    <source>
        <dbReference type="Pfam" id="PF00694"/>
    </source>
</evidence>
<evidence type="ECO:0000256" key="4">
    <source>
        <dbReference type="ARBA" id="ARBA00015940"/>
    </source>
</evidence>
<evidence type="ECO:0000313" key="17">
    <source>
        <dbReference type="EMBL" id="KAJ7040711.1"/>
    </source>
</evidence>
<feature type="region of interest" description="Disordered" evidence="14">
    <location>
        <begin position="480"/>
        <end position="515"/>
    </location>
</feature>
<dbReference type="Gene3D" id="3.40.1060.10">
    <property type="entry name" value="Aconitase, Domain 2"/>
    <property type="match status" value="1"/>
</dbReference>
<evidence type="ECO:0000256" key="14">
    <source>
        <dbReference type="SAM" id="MobiDB-lite"/>
    </source>
</evidence>
<dbReference type="InterPro" id="IPR050926">
    <property type="entry name" value="Aconitase/IPM_isomerase"/>
</dbReference>
<keyword evidence="18" id="KW-1185">Reference proteome</keyword>
<evidence type="ECO:0000256" key="3">
    <source>
        <dbReference type="ARBA" id="ARBA00007185"/>
    </source>
</evidence>
<gene>
    <name evidence="17" type="ORF">C8F04DRAFT_1208573</name>
</gene>
<dbReference type="FunFam" id="3.30.499.10:FF:000004">
    <property type="entry name" value="Aconitate hydratase, mitochondrial"/>
    <property type="match status" value="1"/>
</dbReference>
<keyword evidence="8 13" id="KW-0408">Iron</keyword>
<dbReference type="GO" id="GO:0005829">
    <property type="term" value="C:cytosol"/>
    <property type="evidence" value="ECO:0007669"/>
    <property type="project" value="TreeGrafter"/>
</dbReference>
<dbReference type="SUPFAM" id="SSF52016">
    <property type="entry name" value="LeuD/IlvD-like"/>
    <property type="match status" value="1"/>
</dbReference>
<evidence type="ECO:0000256" key="9">
    <source>
        <dbReference type="ARBA" id="ARBA00023014"/>
    </source>
</evidence>
<evidence type="ECO:0000259" key="15">
    <source>
        <dbReference type="Pfam" id="PF00330"/>
    </source>
</evidence>
<dbReference type="InterPro" id="IPR015931">
    <property type="entry name" value="Acnase/IPM_dHydase_lsu_aba_1/3"/>
</dbReference>
<keyword evidence="9 13" id="KW-0411">Iron-sulfur</keyword>
<dbReference type="InterPro" id="IPR006248">
    <property type="entry name" value="Aconitase_mito-like"/>
</dbReference>
<organism evidence="17 18">
    <name type="scientific">Mycena alexandri</name>
    <dbReference type="NCBI Taxonomy" id="1745969"/>
    <lineage>
        <taxon>Eukaryota</taxon>
        <taxon>Fungi</taxon>
        <taxon>Dikarya</taxon>
        <taxon>Basidiomycota</taxon>
        <taxon>Agaricomycotina</taxon>
        <taxon>Agaricomycetes</taxon>
        <taxon>Agaricomycetidae</taxon>
        <taxon>Agaricales</taxon>
        <taxon>Marasmiineae</taxon>
        <taxon>Mycenaceae</taxon>
        <taxon>Mycena</taxon>
    </lineage>
</organism>
<evidence type="ECO:0000256" key="6">
    <source>
        <dbReference type="ARBA" id="ARBA00022723"/>
    </source>
</evidence>
<evidence type="ECO:0000256" key="10">
    <source>
        <dbReference type="ARBA" id="ARBA00023128"/>
    </source>
</evidence>
<feature type="domain" description="Aconitase A/isopropylmalate dehydratase small subunit swivel" evidence="16">
    <location>
        <begin position="546"/>
        <end position="673"/>
    </location>
</feature>
<evidence type="ECO:0000256" key="12">
    <source>
        <dbReference type="ARBA" id="ARBA00023501"/>
    </source>
</evidence>
<dbReference type="PANTHER" id="PTHR43160:SF3">
    <property type="entry name" value="ACONITATE HYDRATASE, MITOCHONDRIAL"/>
    <property type="match status" value="1"/>
</dbReference>
<dbReference type="GO" id="GO:0046872">
    <property type="term" value="F:metal ion binding"/>
    <property type="evidence" value="ECO:0007669"/>
    <property type="project" value="UniProtKB-UniRule"/>
</dbReference>
<dbReference type="InterPro" id="IPR001030">
    <property type="entry name" value="Acoase/IPM_deHydtase_lsu_aba"/>
</dbReference>
<dbReference type="AlphaFoldDB" id="A0AAD6T6H0"/>
<evidence type="ECO:0000256" key="1">
    <source>
        <dbReference type="ARBA" id="ARBA00004173"/>
    </source>
</evidence>
<dbReference type="GO" id="GO:0051539">
    <property type="term" value="F:4 iron, 4 sulfur cluster binding"/>
    <property type="evidence" value="ECO:0007669"/>
    <property type="project" value="UniProtKB-UniRule"/>
</dbReference>
<evidence type="ECO:0000256" key="11">
    <source>
        <dbReference type="ARBA" id="ARBA00023239"/>
    </source>
</evidence>
<feature type="domain" description="Aconitase/3-isopropylmalate dehydratase large subunit alpha/beta/alpha" evidence="15">
    <location>
        <begin position="48"/>
        <end position="467"/>
    </location>
</feature>
<dbReference type="Gene3D" id="3.20.19.10">
    <property type="entry name" value="Aconitase, domain 4"/>
    <property type="match status" value="1"/>
</dbReference>
<comment type="caution">
    <text evidence="17">The sequence shown here is derived from an EMBL/GenBank/DDBJ whole genome shotgun (WGS) entry which is preliminary data.</text>
</comment>
<dbReference type="GO" id="GO:0003994">
    <property type="term" value="F:aconitate hydratase activity"/>
    <property type="evidence" value="ECO:0007669"/>
    <property type="project" value="UniProtKB-EC"/>
</dbReference>
<dbReference type="Pfam" id="PF00694">
    <property type="entry name" value="Aconitase_C"/>
    <property type="match status" value="1"/>
</dbReference>
<comment type="similarity">
    <text evidence="3 13">Belongs to the aconitase/IPM isomerase family.</text>
</comment>
<dbReference type="GO" id="GO:0005739">
    <property type="term" value="C:mitochondrion"/>
    <property type="evidence" value="ECO:0007669"/>
    <property type="project" value="UniProtKB-SubCell"/>
</dbReference>
<dbReference type="FunFam" id="3.40.1060.10:FF:000001">
    <property type="entry name" value="Aconitate hydratase, mitochondrial"/>
    <property type="match status" value="1"/>
</dbReference>